<feature type="domain" description="LysM" evidence="2">
    <location>
        <begin position="33"/>
        <end position="78"/>
    </location>
</feature>
<evidence type="ECO:0000256" key="1">
    <source>
        <dbReference type="SAM" id="SignalP"/>
    </source>
</evidence>
<dbReference type="Pfam" id="PF01476">
    <property type="entry name" value="LysM"/>
    <property type="match status" value="1"/>
</dbReference>
<accession>A0ABQ6LBW7</accession>
<comment type="caution">
    <text evidence="3">The sequence shown here is derived from an EMBL/GenBank/DDBJ whole genome shotgun (WGS) entry which is preliminary data.</text>
</comment>
<dbReference type="SMART" id="SM00257">
    <property type="entry name" value="LysM"/>
    <property type="match status" value="1"/>
</dbReference>
<gene>
    <name evidence="3" type="ORF">LNKW23_00950</name>
</gene>
<evidence type="ECO:0000313" key="4">
    <source>
        <dbReference type="Proteomes" id="UP001239909"/>
    </source>
</evidence>
<reference evidence="3 4" key="1">
    <citation type="submission" date="2023-04" db="EMBL/GenBank/DDBJ databases">
        <title>Marinoamorphus aggregata gen. nov., sp. Nov., isolate from tissue of brittle star Ophioplocus japonicus.</title>
        <authorList>
            <person name="Kawano K."/>
            <person name="Sawayama S."/>
            <person name="Nakagawa S."/>
        </authorList>
    </citation>
    <scope>NUCLEOTIDE SEQUENCE [LARGE SCALE GENOMIC DNA]</scope>
    <source>
        <strain evidence="3 4">NKW23</strain>
    </source>
</reference>
<dbReference type="CDD" id="cd00118">
    <property type="entry name" value="LysM"/>
    <property type="match status" value="1"/>
</dbReference>
<dbReference type="SUPFAM" id="SSF54106">
    <property type="entry name" value="LysM domain"/>
    <property type="match status" value="1"/>
</dbReference>
<dbReference type="InterPro" id="IPR018392">
    <property type="entry name" value="LysM"/>
</dbReference>
<feature type="chain" id="PRO_5046379400" description="LysM domain-containing protein" evidence="1">
    <location>
        <begin position="29"/>
        <end position="189"/>
    </location>
</feature>
<name>A0ABQ6LBW7_9RHOB</name>
<dbReference type="PROSITE" id="PS51782">
    <property type="entry name" value="LYSM"/>
    <property type="match status" value="1"/>
</dbReference>
<dbReference type="PROSITE" id="PS51257">
    <property type="entry name" value="PROKAR_LIPOPROTEIN"/>
    <property type="match status" value="1"/>
</dbReference>
<dbReference type="Gene3D" id="3.10.350.10">
    <property type="entry name" value="LysM domain"/>
    <property type="match status" value="1"/>
</dbReference>
<evidence type="ECO:0000259" key="2">
    <source>
        <dbReference type="PROSITE" id="PS51782"/>
    </source>
</evidence>
<dbReference type="RefSeq" id="WP_285669509.1">
    <property type="nucleotide sequence ID" value="NZ_BSYI01000001.1"/>
</dbReference>
<dbReference type="InterPro" id="IPR036779">
    <property type="entry name" value="LysM_dom_sf"/>
</dbReference>
<evidence type="ECO:0000313" key="3">
    <source>
        <dbReference type="EMBL" id="GMG80883.1"/>
    </source>
</evidence>
<dbReference type="Proteomes" id="UP001239909">
    <property type="component" value="Unassembled WGS sequence"/>
</dbReference>
<proteinExistence type="predicted"/>
<organism evidence="3 4">
    <name type="scientific">Paralimibaculum aggregatum</name>
    <dbReference type="NCBI Taxonomy" id="3036245"/>
    <lineage>
        <taxon>Bacteria</taxon>
        <taxon>Pseudomonadati</taxon>
        <taxon>Pseudomonadota</taxon>
        <taxon>Alphaproteobacteria</taxon>
        <taxon>Rhodobacterales</taxon>
        <taxon>Paracoccaceae</taxon>
        <taxon>Paralimibaculum</taxon>
    </lineage>
</organism>
<feature type="signal peptide" evidence="1">
    <location>
        <begin position="1"/>
        <end position="28"/>
    </location>
</feature>
<protein>
    <recommendedName>
        <fullName evidence="2">LysM domain-containing protein</fullName>
    </recommendedName>
</protein>
<sequence length="189" mass="19415">MRISRLATAAAALAIGLTLAGAATTASAGGCGASYRVGYGDTLAGIAARCGTSVYALMQANPYIRNPHHIVAGWVLNIPQSGYGSGGGYGYQQPPKYKKGYGYQYNSYRGGSYGYSARGYKITYRSHAGYGARGGYGHGSYSGGSYSGGSYSGGSHSGGTYGHQGGGSSYGGYHGGHVVNYNEYQGYGY</sequence>
<dbReference type="EMBL" id="BSYI01000001">
    <property type="protein sequence ID" value="GMG80883.1"/>
    <property type="molecule type" value="Genomic_DNA"/>
</dbReference>
<keyword evidence="1" id="KW-0732">Signal</keyword>
<keyword evidence="4" id="KW-1185">Reference proteome</keyword>